<keyword evidence="1" id="KW-0542">Nucleomorph</keyword>
<organism evidence="1">
    <name type="scientific">Hanusia phi</name>
    <dbReference type="NCBI Taxonomy" id="3032"/>
    <lineage>
        <taxon>Eukaryota</taxon>
        <taxon>Cryptophyceae</taxon>
        <taxon>Pyrenomonadales</taxon>
        <taxon>Geminigeraceae</taxon>
        <taxon>Hanusia</taxon>
    </lineage>
</organism>
<sequence length="76" mass="8912">MVLSSQPRHESFPCKVSPKLHPFSAEIRTVFGKRVCRALCLRDQEFPLIDEKTREKTLLHVAVFALFPLYTLRRQK</sequence>
<geneLocation type="nucleomorph" evidence="1"/>
<accession>Q075N7</accession>
<name>Q075N7_9CRYP</name>
<protein>
    <submittedName>
        <fullName evidence="1">Uncharacterized protein</fullName>
    </submittedName>
</protein>
<evidence type="ECO:0000313" key="1">
    <source>
        <dbReference type="EMBL" id="ABB55882.1"/>
    </source>
</evidence>
<dbReference type="AlphaFoldDB" id="Q075N7"/>
<proteinExistence type="predicted"/>
<dbReference type="EMBL" id="DQ228113">
    <property type="protein sequence ID" value="ABB55882.1"/>
    <property type="molecule type" value="Genomic_DNA"/>
</dbReference>
<reference evidence="1" key="1">
    <citation type="submission" date="2005-10" db="EMBL/GenBank/DDBJ databases">
        <title>Insight into the diversity and evolution of the cryptomonad nucleomorph genome.</title>
        <authorList>
            <person name="Lane C.E."/>
            <person name="Khan H."/>
            <person name="MacKinnon M."/>
            <person name="Fong A."/>
            <person name="Theophilou S."/>
            <person name="Archibald J.M."/>
        </authorList>
    </citation>
    <scope>NUCLEOTIDE SEQUENCE</scope>
    <source>
        <strain evidence="1">CCMP325</strain>
    </source>
</reference>